<dbReference type="PANTHER" id="PTHR12505:SF21">
    <property type="entry name" value="TRINUCLEOTIDE REPEAT-CONTAINING GENE 18 PROTEIN"/>
    <property type="match status" value="1"/>
</dbReference>
<feature type="compositionally biased region" description="Basic and acidic residues" evidence="1">
    <location>
        <begin position="379"/>
        <end position="389"/>
    </location>
</feature>
<evidence type="ECO:0000313" key="2">
    <source>
        <dbReference type="RefSeq" id="XP_045360005.1"/>
    </source>
</evidence>
<accession>A0A9W3FGE0</accession>
<protein>
    <submittedName>
        <fullName evidence="2">Trinucleotide repeat-containing gene 18 protein-like</fullName>
    </submittedName>
</protein>
<feature type="compositionally biased region" description="Pro residues" evidence="1">
    <location>
        <begin position="296"/>
        <end position="319"/>
    </location>
</feature>
<dbReference type="InterPro" id="IPR052429">
    <property type="entry name" value="BAH_domain_protein"/>
</dbReference>
<dbReference type="AlphaFoldDB" id="A0A9W3FGE0"/>
<dbReference type="RefSeq" id="XP_045360005.1">
    <property type="nucleotide sequence ID" value="XM_045504049.1"/>
</dbReference>
<evidence type="ECO:0000256" key="1">
    <source>
        <dbReference type="SAM" id="MobiDB-lite"/>
    </source>
</evidence>
<sequence length="444" mass="45966">MAEGRLPASGLPGPLPPGKYMAGLNLHPHPGEAFLGSFVASGMGPSASSHGSPVPLPSDLSFRSPTPSNLPMVQLWAAHAHEGFSHLPSGLYPSYLHLNHLEPPSSGSPLLSQLGQPSIFDTQKDGFFLPAPGAPGALHSHVPSSSRTPGGHSSGASTKGSSRDVPAKERAGRGGEPPPLFGKKDPRAREEAVGPRGVVDLTQEARAEGRQDRGPPRLPERLSPFLAEPGPPRVPGTATTEPKSKNPPPPSVLSLCNGSGDPGLSALVAEAARGAKEATRQDESARLRRAEALLPGPCPCPSPLPPPPPSKGPPVPAPPAASGSFAAPQPAPAGVYTIFPPAAAREPGREHRVVAPTFVPSVEAFDERPGPIQIASQARDARAREREAGRPGVLQAPPGSPRPPPDRPESLREKSSVIRSLKRPPPAEAPPARAARASPDPRAY</sequence>
<reference evidence="2" key="1">
    <citation type="submission" date="2025-08" db="UniProtKB">
        <authorList>
            <consortium name="RefSeq"/>
        </authorList>
    </citation>
    <scope>IDENTIFICATION</scope>
</reference>
<feature type="compositionally biased region" description="Basic and acidic residues" evidence="1">
    <location>
        <begin position="203"/>
        <end position="220"/>
    </location>
</feature>
<feature type="compositionally biased region" description="Low complexity" evidence="1">
    <location>
        <begin position="320"/>
        <end position="334"/>
    </location>
</feature>
<dbReference type="PANTHER" id="PTHR12505">
    <property type="entry name" value="PHD FINGER TRANSCRIPTION FACTOR"/>
    <property type="match status" value="1"/>
</dbReference>
<feature type="region of interest" description="Disordered" evidence="1">
    <location>
        <begin position="122"/>
        <end position="335"/>
    </location>
</feature>
<organism evidence="2">
    <name type="scientific">Camelus bactrianus</name>
    <name type="common">Bactrian camel</name>
    <dbReference type="NCBI Taxonomy" id="9837"/>
    <lineage>
        <taxon>Eukaryota</taxon>
        <taxon>Metazoa</taxon>
        <taxon>Chordata</taxon>
        <taxon>Craniata</taxon>
        <taxon>Vertebrata</taxon>
        <taxon>Euteleostomi</taxon>
        <taxon>Mammalia</taxon>
        <taxon>Eutheria</taxon>
        <taxon>Laurasiatheria</taxon>
        <taxon>Artiodactyla</taxon>
        <taxon>Tylopoda</taxon>
        <taxon>Camelidae</taxon>
        <taxon>Camelus</taxon>
    </lineage>
</organism>
<feature type="region of interest" description="Disordered" evidence="1">
    <location>
        <begin position="361"/>
        <end position="444"/>
    </location>
</feature>
<feature type="non-terminal residue" evidence="2">
    <location>
        <position position="444"/>
    </location>
</feature>
<name>A0A9W3FGE0_CAMBA</name>
<feature type="compositionally biased region" description="Low complexity" evidence="1">
    <location>
        <begin position="430"/>
        <end position="444"/>
    </location>
</feature>
<feature type="compositionally biased region" description="Basic and acidic residues" evidence="1">
    <location>
        <begin position="404"/>
        <end position="416"/>
    </location>
</feature>
<feature type="compositionally biased region" description="Basic and acidic residues" evidence="1">
    <location>
        <begin position="161"/>
        <end position="173"/>
    </location>
</feature>
<proteinExistence type="predicted"/>
<gene>
    <name evidence="2" type="primary">LOC123611764</name>
</gene>
<feature type="compositionally biased region" description="Basic and acidic residues" evidence="1">
    <location>
        <begin position="273"/>
        <end position="291"/>
    </location>
</feature>
<feature type="compositionally biased region" description="Basic and acidic residues" evidence="1">
    <location>
        <begin position="182"/>
        <end position="193"/>
    </location>
</feature>